<sequence>MGRDWPELSTRDVEPIDCYWDRDPQPGIAVHIGKSGLIAFDLDVDLIPDELAWMRDGAFQSTRGGRGQRGHYVFATDEIFVSNDLKTAGGISVGEIRSGNTVILAQPSVHPKADQGGHYIWITKGAVAPLPDIAREYLRPLGTTKAGWSGSIEAPSALVVEALADWTRNRRPKALTGPVNFIRKARSGTRNLTRDALRVAASESRVGFYPVSTAVAVIGAAMLESYKQRGEPEKFSQHEFTRLVANRVGYALSRSRSEILTEATGDYGTGHRNGSGSRFAYRSARGRFGYSAQKRRR</sequence>
<accession>A0A1E3S941</accession>
<dbReference type="Pfam" id="PF09250">
    <property type="entry name" value="Prim-Pol"/>
    <property type="match status" value="1"/>
</dbReference>
<feature type="domain" description="DNA primase/polymerase bifunctional N-terminal" evidence="1">
    <location>
        <begin position="2"/>
        <end position="132"/>
    </location>
</feature>
<evidence type="ECO:0000313" key="3">
    <source>
        <dbReference type="Proteomes" id="UP000192739"/>
    </source>
</evidence>
<evidence type="ECO:0000259" key="1">
    <source>
        <dbReference type="Pfam" id="PF09250"/>
    </source>
</evidence>
<reference evidence="2 3" key="1">
    <citation type="submission" date="2017-02" db="EMBL/GenBank/DDBJ databases">
        <title>The new phylogeny of genus Mycobacterium.</title>
        <authorList>
            <person name="Tortoli E."/>
            <person name="Trovato A."/>
            <person name="Cirillo D.M."/>
        </authorList>
    </citation>
    <scope>NUCLEOTIDE SEQUENCE [LARGE SCALE GENOMIC DNA]</scope>
    <source>
        <strain evidence="2 3">DSM 44049</strain>
    </source>
</reference>
<evidence type="ECO:0000313" key="2">
    <source>
        <dbReference type="EMBL" id="ORA96985.1"/>
    </source>
</evidence>
<dbReference type="AlphaFoldDB" id="A0A1E3S941"/>
<dbReference type="SUPFAM" id="SSF56747">
    <property type="entry name" value="Prim-pol domain"/>
    <property type="match status" value="1"/>
</dbReference>
<keyword evidence="3" id="KW-1185">Reference proteome</keyword>
<gene>
    <name evidence="2" type="ORF">BST27_23365</name>
</gene>
<protein>
    <recommendedName>
        <fullName evidence="1">DNA primase/polymerase bifunctional N-terminal domain-containing protein</fullName>
    </recommendedName>
</protein>
<proteinExistence type="predicted"/>
<dbReference type="InterPro" id="IPR015330">
    <property type="entry name" value="DNA_primase/pol_bifunc_N"/>
</dbReference>
<organism evidence="2 3">
    <name type="scientific">Mycobacterium intermedium</name>
    <dbReference type="NCBI Taxonomy" id="28445"/>
    <lineage>
        <taxon>Bacteria</taxon>
        <taxon>Bacillati</taxon>
        <taxon>Actinomycetota</taxon>
        <taxon>Actinomycetes</taxon>
        <taxon>Mycobacteriales</taxon>
        <taxon>Mycobacteriaceae</taxon>
        <taxon>Mycobacterium</taxon>
        <taxon>Mycobacterium simiae complex</taxon>
    </lineage>
</organism>
<dbReference type="Proteomes" id="UP000192739">
    <property type="component" value="Unassembled WGS sequence"/>
</dbReference>
<name>A0A1E3S941_MYCIE</name>
<comment type="caution">
    <text evidence="2">The sequence shown here is derived from an EMBL/GenBank/DDBJ whole genome shotgun (WGS) entry which is preliminary data.</text>
</comment>
<dbReference type="EMBL" id="MVHT01000082">
    <property type="protein sequence ID" value="ORA96985.1"/>
    <property type="molecule type" value="Genomic_DNA"/>
</dbReference>